<dbReference type="InterPro" id="IPR011951">
    <property type="entry name" value="HAD-SF_hydro_IA_YjjG/PynA"/>
</dbReference>
<evidence type="ECO:0000313" key="1">
    <source>
        <dbReference type="EMBL" id="GGE87159.1"/>
    </source>
</evidence>
<name>A0A1M6Z5J3_9FLAO</name>
<reference evidence="1" key="1">
    <citation type="journal article" date="2014" name="Int. J. Syst. Evol. Microbiol.">
        <title>Complete genome of a new Firmicutes species belonging to the dominant human colonic microbiota ('Ruminococcus bicirculans') reveals two chromosomes and a selective capacity to utilize plant glucans.</title>
        <authorList>
            <consortium name="NISC Comparative Sequencing Program"/>
            <person name="Wegmann U."/>
            <person name="Louis P."/>
            <person name="Goesmann A."/>
            <person name="Henrissat B."/>
            <person name="Duncan S.H."/>
            <person name="Flint H.J."/>
        </authorList>
    </citation>
    <scope>NUCLEOTIDE SEQUENCE</scope>
    <source>
        <strain evidence="1">CGMCC 1.12707</strain>
    </source>
</reference>
<dbReference type="PRINTS" id="PR00413">
    <property type="entry name" value="HADHALOGNASE"/>
</dbReference>
<reference evidence="1" key="5">
    <citation type="submission" date="2024-05" db="EMBL/GenBank/DDBJ databases">
        <authorList>
            <person name="Sun Q."/>
            <person name="Zhou Y."/>
        </authorList>
    </citation>
    <scope>NUCLEOTIDE SEQUENCE</scope>
    <source>
        <strain evidence="1">CGMCC 1.12707</strain>
    </source>
</reference>
<dbReference type="InterPro" id="IPR023214">
    <property type="entry name" value="HAD_sf"/>
</dbReference>
<dbReference type="InterPro" id="IPR006439">
    <property type="entry name" value="HAD-SF_hydro_IA"/>
</dbReference>
<gene>
    <name evidence="1" type="ORF">GCM10010984_01180</name>
    <name evidence="2" type="ORF">SAMN05443634_107170</name>
</gene>
<dbReference type="Gene3D" id="1.10.150.240">
    <property type="entry name" value="Putative phosphatase, domain 2"/>
    <property type="match status" value="1"/>
</dbReference>
<evidence type="ECO:0000313" key="4">
    <source>
        <dbReference type="Proteomes" id="UP000650994"/>
    </source>
</evidence>
<proteinExistence type="predicted"/>
<reference evidence="2" key="3">
    <citation type="submission" date="2016-11" db="EMBL/GenBank/DDBJ databases">
        <authorList>
            <person name="Jaros S."/>
            <person name="Januszkiewicz K."/>
            <person name="Wedrychowicz H."/>
        </authorList>
    </citation>
    <scope>NUCLEOTIDE SEQUENCE [LARGE SCALE GENOMIC DNA]</scope>
    <source>
        <strain evidence="2">DSM 27989</strain>
    </source>
</reference>
<dbReference type="STRING" id="1434701.SAMN05443634_107170"/>
<reference evidence="4" key="4">
    <citation type="journal article" date="2019" name="Int. J. Syst. Evol. Microbiol.">
        <title>The Global Catalogue of Microorganisms (GCM) 10K type strain sequencing project: providing services to taxonomists for standard genome sequencing and annotation.</title>
        <authorList>
            <consortium name="The Broad Institute Genomics Platform"/>
            <consortium name="The Broad Institute Genome Sequencing Center for Infectious Disease"/>
            <person name="Wu L."/>
            <person name="Ma J."/>
        </authorList>
    </citation>
    <scope>NUCLEOTIDE SEQUENCE [LARGE SCALE GENOMIC DNA]</scope>
    <source>
        <strain evidence="4">CGMCC 1.12707</strain>
    </source>
</reference>
<keyword evidence="4" id="KW-1185">Reference proteome</keyword>
<keyword evidence="2" id="KW-0378">Hydrolase</keyword>
<dbReference type="EMBL" id="FRBH01000007">
    <property type="protein sequence ID" value="SHL25559.1"/>
    <property type="molecule type" value="Genomic_DNA"/>
</dbReference>
<dbReference type="SFLD" id="SFLDS00003">
    <property type="entry name" value="Haloacid_Dehalogenase"/>
    <property type="match status" value="1"/>
</dbReference>
<dbReference type="GO" id="GO:0008253">
    <property type="term" value="F:5'-nucleotidase activity"/>
    <property type="evidence" value="ECO:0007669"/>
    <property type="project" value="InterPro"/>
</dbReference>
<dbReference type="InterPro" id="IPR036412">
    <property type="entry name" value="HAD-like_sf"/>
</dbReference>
<dbReference type="PANTHER" id="PTHR47478">
    <property type="match status" value="1"/>
</dbReference>
<dbReference type="Proteomes" id="UP000184120">
    <property type="component" value="Unassembled WGS sequence"/>
</dbReference>
<dbReference type="RefSeq" id="WP_072932330.1">
    <property type="nucleotide sequence ID" value="NZ_BMFL01000001.1"/>
</dbReference>
<accession>A0A1M6Z5J3</accession>
<evidence type="ECO:0000313" key="3">
    <source>
        <dbReference type="Proteomes" id="UP000184120"/>
    </source>
</evidence>
<dbReference type="OrthoDB" id="9802350at2"/>
<organism evidence="2 3">
    <name type="scientific">Chishuiella changwenlii</name>
    <dbReference type="NCBI Taxonomy" id="1434701"/>
    <lineage>
        <taxon>Bacteria</taxon>
        <taxon>Pseudomonadati</taxon>
        <taxon>Bacteroidota</taxon>
        <taxon>Flavobacteriia</taxon>
        <taxon>Flavobacteriales</taxon>
        <taxon>Weeksellaceae</taxon>
        <taxon>Chishuiella</taxon>
    </lineage>
</organism>
<dbReference type="InterPro" id="IPR023198">
    <property type="entry name" value="PGP-like_dom2"/>
</dbReference>
<dbReference type="EMBL" id="BMFL01000001">
    <property type="protein sequence ID" value="GGE87159.1"/>
    <property type="molecule type" value="Genomic_DNA"/>
</dbReference>
<dbReference type="SFLD" id="SFLDG01129">
    <property type="entry name" value="C1.5:_HAD__Beta-PGM__Phosphata"/>
    <property type="match status" value="1"/>
</dbReference>
<dbReference type="PANTHER" id="PTHR47478:SF1">
    <property type="entry name" value="PYRIMIDINE 5'-NUCLEOTIDASE YJJG"/>
    <property type="match status" value="1"/>
</dbReference>
<dbReference type="AlphaFoldDB" id="A0A1M6Z5J3"/>
<sequence length="231" mass="27179">MNTIKHVFFDLDNTLWDFRKNAKFALAELYIKYDVETKHGFSFDEFHPYYHQSNEGLWAQIRDKEITKEELRARRFKQAFDNLGIDDDELAAIFEEEYMETITNYNEVVDGAMELLDYLKPKYSLHIITNGFIEVSKRKIESSILNGYFQTVTYADELKILKPDPRIFSHAIEKSEAKKEESIYIGDDWIADVVGSKKFGMSSIFFDRLNDNFSMDDVPTITHLDEVKNYL</sequence>
<dbReference type="SUPFAM" id="SSF56784">
    <property type="entry name" value="HAD-like"/>
    <property type="match status" value="1"/>
</dbReference>
<evidence type="ECO:0000313" key="2">
    <source>
        <dbReference type="EMBL" id="SHL25559.1"/>
    </source>
</evidence>
<reference evidence="3" key="2">
    <citation type="submission" date="2016-11" db="EMBL/GenBank/DDBJ databases">
        <authorList>
            <person name="Varghese N."/>
            <person name="Submissions S."/>
        </authorList>
    </citation>
    <scope>NUCLEOTIDE SEQUENCE [LARGE SCALE GENOMIC DNA]</scope>
    <source>
        <strain evidence="3">DSM 27989</strain>
    </source>
</reference>
<dbReference type="InterPro" id="IPR052550">
    <property type="entry name" value="Pyrimidine_5'-ntase_YjjG"/>
</dbReference>
<protein>
    <submittedName>
        <fullName evidence="1">Noncanonical pyrimidine nucleotidase, YjjG family protein</fullName>
    </submittedName>
    <submittedName>
        <fullName evidence="2">Putative hydrolase of the HAD superfamily</fullName>
    </submittedName>
</protein>
<dbReference type="NCBIfam" id="TIGR02254">
    <property type="entry name" value="YjjG_YfnB"/>
    <property type="match status" value="1"/>
</dbReference>
<dbReference type="Gene3D" id="3.40.50.1000">
    <property type="entry name" value="HAD superfamily/HAD-like"/>
    <property type="match status" value="1"/>
</dbReference>
<dbReference type="Proteomes" id="UP000650994">
    <property type="component" value="Unassembled WGS sequence"/>
</dbReference>
<dbReference type="NCBIfam" id="TIGR01549">
    <property type="entry name" value="HAD-SF-IA-v1"/>
    <property type="match status" value="1"/>
</dbReference>
<dbReference type="Pfam" id="PF00702">
    <property type="entry name" value="Hydrolase"/>
    <property type="match status" value="1"/>
</dbReference>